<feature type="transmembrane region" description="Helical" evidence="2">
    <location>
        <begin position="266"/>
        <end position="283"/>
    </location>
</feature>
<sequence>MPCRPRCPWPRNPRPSTLSPVPRIPMPLPKHLPSLGGMRFIAALTVFTAHIAAQPIFRNSEINSTAQVPLNVLGPYAVSFFFMLSGFVLTWAGLPDKSLTAFWRRRVTRAFSLHLPMLLVTLAIVLWLQEPSMGRSVWDGFLTNLFLVQAWFPDFHEYASMNPVAWSLSAEMLFYAVFPFLFAALTKVRVERLWKWAVCLAVAVVAVPSVALLMPTDPALPWDAKMPEMQYWFIYVFPPVRLMEFTLGIVMALIVKNGRWAGPKPLVCALTFGALYALSFALPDWLGRSLAVPAVALLLGSLAAGDVRGARSPLASKTMVLLGELTFAFYLVHYLVIQYGHRFLGGELSYYRQWDTPAATGLTVLAFALSLGLAALLHFFVEKPVMRTIGRPRRPARPAPGPAPQSDPTAPAAK</sequence>
<evidence type="ECO:0000256" key="2">
    <source>
        <dbReference type="SAM" id="Phobius"/>
    </source>
</evidence>
<reference evidence="4 5" key="1">
    <citation type="submission" date="2017-08" db="EMBL/GenBank/DDBJ databases">
        <title>Genome sequence of Streptomyces albireticuli NRRL B-1670.</title>
        <authorList>
            <person name="Graham D.E."/>
            <person name="Mahan K.M."/>
            <person name="Klingeman D.M."/>
            <person name="Hettich R.L."/>
            <person name="Parry R.J."/>
            <person name="Spain J.C."/>
        </authorList>
    </citation>
    <scope>NUCLEOTIDE SEQUENCE [LARGE SCALE GENOMIC DNA]</scope>
    <source>
        <strain evidence="4 5">NRRL B-1670</strain>
    </source>
</reference>
<dbReference type="PANTHER" id="PTHR23028">
    <property type="entry name" value="ACETYLTRANSFERASE"/>
    <property type="match status" value="1"/>
</dbReference>
<feature type="domain" description="Acyltransferase 3" evidence="3">
    <location>
        <begin position="34"/>
        <end position="373"/>
    </location>
</feature>
<feature type="transmembrane region" description="Helical" evidence="2">
    <location>
        <begin position="289"/>
        <end position="307"/>
    </location>
</feature>
<dbReference type="InterPro" id="IPR050879">
    <property type="entry name" value="Acyltransferase_3"/>
</dbReference>
<feature type="transmembrane region" description="Helical" evidence="2">
    <location>
        <begin position="232"/>
        <end position="254"/>
    </location>
</feature>
<keyword evidence="2" id="KW-0812">Transmembrane</keyword>
<dbReference type="Proteomes" id="UP000218944">
    <property type="component" value="Unassembled WGS sequence"/>
</dbReference>
<evidence type="ECO:0000259" key="3">
    <source>
        <dbReference type="Pfam" id="PF01757"/>
    </source>
</evidence>
<dbReference type="EMBL" id="NSJV01000432">
    <property type="protein sequence ID" value="PAU46693.1"/>
    <property type="molecule type" value="Genomic_DNA"/>
</dbReference>
<dbReference type="InterPro" id="IPR002656">
    <property type="entry name" value="Acyl_transf_3_dom"/>
</dbReference>
<gene>
    <name evidence="4" type="ORF">CK936_22775</name>
</gene>
<evidence type="ECO:0000256" key="1">
    <source>
        <dbReference type="SAM" id="MobiDB-lite"/>
    </source>
</evidence>
<keyword evidence="4" id="KW-0012">Acyltransferase</keyword>
<keyword evidence="5" id="KW-1185">Reference proteome</keyword>
<feature type="transmembrane region" description="Helical" evidence="2">
    <location>
        <begin position="164"/>
        <end position="186"/>
    </location>
</feature>
<feature type="transmembrane region" description="Helical" evidence="2">
    <location>
        <begin position="32"/>
        <end position="53"/>
    </location>
</feature>
<feature type="transmembrane region" description="Helical" evidence="2">
    <location>
        <begin position="319"/>
        <end position="337"/>
    </location>
</feature>
<name>A0A2A2D2N4_9ACTN</name>
<feature type="region of interest" description="Disordered" evidence="1">
    <location>
        <begin position="391"/>
        <end position="414"/>
    </location>
</feature>
<keyword evidence="4" id="KW-0808">Transferase</keyword>
<evidence type="ECO:0000313" key="5">
    <source>
        <dbReference type="Proteomes" id="UP000218944"/>
    </source>
</evidence>
<dbReference type="GO" id="GO:0016020">
    <property type="term" value="C:membrane"/>
    <property type="evidence" value="ECO:0007669"/>
    <property type="project" value="TreeGrafter"/>
</dbReference>
<organism evidence="4 5">
    <name type="scientific">Streptomyces albireticuli</name>
    <dbReference type="NCBI Taxonomy" id="1940"/>
    <lineage>
        <taxon>Bacteria</taxon>
        <taxon>Bacillati</taxon>
        <taxon>Actinomycetota</taxon>
        <taxon>Actinomycetes</taxon>
        <taxon>Kitasatosporales</taxon>
        <taxon>Streptomycetaceae</taxon>
        <taxon>Streptomyces</taxon>
    </lineage>
</organism>
<dbReference type="GO" id="GO:0000271">
    <property type="term" value="P:polysaccharide biosynthetic process"/>
    <property type="evidence" value="ECO:0007669"/>
    <property type="project" value="TreeGrafter"/>
</dbReference>
<feature type="transmembrane region" description="Helical" evidence="2">
    <location>
        <begin position="193"/>
        <end position="212"/>
    </location>
</feature>
<feature type="transmembrane region" description="Helical" evidence="2">
    <location>
        <begin position="357"/>
        <end position="381"/>
    </location>
</feature>
<proteinExistence type="predicted"/>
<accession>A0A2A2D2N4</accession>
<dbReference type="PANTHER" id="PTHR23028:SF53">
    <property type="entry name" value="ACYL_TRANSF_3 DOMAIN-CONTAINING PROTEIN"/>
    <property type="match status" value="1"/>
</dbReference>
<evidence type="ECO:0000313" key="4">
    <source>
        <dbReference type="EMBL" id="PAU46693.1"/>
    </source>
</evidence>
<protein>
    <submittedName>
        <fullName evidence="4">Acyltransferase</fullName>
    </submittedName>
</protein>
<keyword evidence="2" id="KW-0472">Membrane</keyword>
<dbReference type="Pfam" id="PF01757">
    <property type="entry name" value="Acyl_transf_3"/>
    <property type="match status" value="1"/>
</dbReference>
<comment type="caution">
    <text evidence="4">The sequence shown here is derived from an EMBL/GenBank/DDBJ whole genome shotgun (WGS) entry which is preliminary data.</text>
</comment>
<dbReference type="GO" id="GO:0016747">
    <property type="term" value="F:acyltransferase activity, transferring groups other than amino-acyl groups"/>
    <property type="evidence" value="ECO:0007669"/>
    <property type="project" value="InterPro"/>
</dbReference>
<feature type="transmembrane region" description="Helical" evidence="2">
    <location>
        <begin position="106"/>
        <end position="128"/>
    </location>
</feature>
<feature type="transmembrane region" description="Helical" evidence="2">
    <location>
        <begin position="73"/>
        <end position="94"/>
    </location>
</feature>
<keyword evidence="2" id="KW-1133">Transmembrane helix</keyword>
<dbReference type="AlphaFoldDB" id="A0A2A2D2N4"/>